<dbReference type="SUPFAM" id="SSF55464">
    <property type="entry name" value="Origin of replication-binding domain, RBD-like"/>
    <property type="match status" value="1"/>
</dbReference>
<accession>A0A1C6RL65</accession>
<protein>
    <submittedName>
        <fullName evidence="3">Conjugative relaxase domain-containing protein, TrwC/TraI family</fullName>
    </submittedName>
</protein>
<dbReference type="InterPro" id="IPR014862">
    <property type="entry name" value="TrwC"/>
</dbReference>
<evidence type="ECO:0000313" key="3">
    <source>
        <dbReference type="EMBL" id="SCL17774.1"/>
    </source>
</evidence>
<name>A0A1C6RL65_9ACTN</name>
<dbReference type="SUPFAM" id="SSF52540">
    <property type="entry name" value="P-loop containing nucleoside triphosphate hydrolases"/>
    <property type="match status" value="2"/>
</dbReference>
<dbReference type="CDD" id="cd18809">
    <property type="entry name" value="SF1_C_RecD"/>
    <property type="match status" value="1"/>
</dbReference>
<feature type="compositionally biased region" description="Basic and acidic residues" evidence="1">
    <location>
        <begin position="1446"/>
        <end position="1459"/>
    </location>
</feature>
<reference evidence="3 4" key="1">
    <citation type="submission" date="2016-06" db="EMBL/GenBank/DDBJ databases">
        <authorList>
            <person name="Kjaerup R.B."/>
            <person name="Dalgaard T.S."/>
            <person name="Juul-Madsen H.R."/>
        </authorList>
    </citation>
    <scope>NUCLEOTIDE SEQUENCE [LARGE SCALE GENOMIC DNA]</scope>
    <source>
        <strain evidence="3 4">DSM 43818</strain>
    </source>
</reference>
<dbReference type="EMBL" id="FMHT01000003">
    <property type="protein sequence ID" value="SCL17774.1"/>
    <property type="molecule type" value="Genomic_DNA"/>
</dbReference>
<keyword evidence="4" id="KW-1185">Reference proteome</keyword>
<dbReference type="Pfam" id="PF08751">
    <property type="entry name" value="TrwC"/>
    <property type="match status" value="1"/>
</dbReference>
<organism evidence="3 4">
    <name type="scientific">Micromonospora nigra</name>
    <dbReference type="NCBI Taxonomy" id="145857"/>
    <lineage>
        <taxon>Bacteria</taxon>
        <taxon>Bacillati</taxon>
        <taxon>Actinomycetota</taxon>
        <taxon>Actinomycetes</taxon>
        <taxon>Micromonosporales</taxon>
        <taxon>Micromonosporaceae</taxon>
        <taxon>Micromonospora</taxon>
    </lineage>
</organism>
<evidence type="ECO:0000313" key="4">
    <source>
        <dbReference type="Proteomes" id="UP000199699"/>
    </source>
</evidence>
<dbReference type="NCBIfam" id="NF041492">
    <property type="entry name" value="MobF"/>
    <property type="match status" value="1"/>
</dbReference>
<sequence length="1459" mass="157738">MLSISSGHSAEYLYGQVAGGRESYYLDATTDGEAPGRWWGGGADKFGLTGEVAVDDMEALYGKFLDPRDARWSDPATRASADRLGRAPGRYRRASDILNERVTETYGIDASRLTEMRHHADASDDPTRALRDALVDATGALPEDITAMMRQAERAERQPVAFLDLTFSPVKSVTVLHTAYSRMELDAQRAGDDEAAQGWASKRRAVEEAVWEGNQAMLRHMTEQAGYSRVGRHGAGGGRWIDAPDWTVASFFQTTSRDLDPQLHIHNAVLNRVVCADGEVRTLDSQAIHRHKQGAGTIGERVMEEALATKLGVRWQMRADGTAREVVGVDQEIMDMFSTRTAKITKKLAEKISRFREQVGRDPNSLEIDRLRRQASMATRRAKTHEGETKAEQLDRWAERLHAKVVGGLHRVAQTVGGHTRQTPAEAWSPSGVIAEAVAACQQAEPTFDRSKLIRQILLALPDNLGGLTPEQVNVIAEQLADQALSDDGLVVPVTGRQVTEEVPDELKVANGRSSYASPAGMRYAMRDHVVAEQALRRAAVRRGAHTVPAADVDAWLADDDMGRMLGDDQAAAVRSILTSGAVVSVLSAPAGTGKSFTVGAVSKALADLDGGRLFGLATSQIATEVLADDGVTAMNTTRWLAAQDRLASGKATLDDMRWALNDNDIVVVDEASMVDTDDMNRIREYVEHRKARLLLAGDPRQLASVGAGGGMEMLTDGCAQVHTLAEVRRFKAGWEADASLRLRDGDVSVLDEYDRRGRIVDCGTLDAATSSAARAYLGDTLAGLRSLVVCPTNEAASAVSATIRDQLVSLGRVTPEGVLLDGDCGNTAGVGDVVMARRNNWAHGLVNRRRYVVEEVNEDGSLRVTLEGDPAQVRTVPAAYVREHVVLGYAGTVHAAQGVTVDTCHGVTDGSMSLEGQYVAMTRGRQGNTMHVATYQEGEDTPTGETHGRGRRDASAVLGEAFDRDAEEQRAALSQGAADRERVASMHTIHEHREQAIRLVCRNRVDGWLDELAADGVISEAQRAAFAADQGTEQLSRQLRVVEQAGHDARAALRTALAAGPLDGARSVAQVVHHRISGAFKDVGLAPAPGAVDLVPDDLSEQWRDYLAELGERAEDRRRELGIQVAQEQPQWAVETLGPLPADMAERMEWEHRASQIAAYREACEFDDQAVVLPPSPGISSTEKRAAWHEAWRAAGRPEAGQEEQDLSDGALRVRVKAWQREQAWAPQFVDSEMRATGRQAAQHRQDAAVLRAQAEVEQDPVVAAQMLAEADEKAALAGMLADVEQDMELAAEARAAWFLEVAATREAAERAQAELAARGRDVGGEDDRVTADEWLAVHAEAMAAEDPHRPVTELDVVDGDQAAEREVVDAPPVVEEVAAGSTVEVDMPAGVPTAAEAAAAVAAARLALAEVADRRSAEAAHAQAEAEQEARQAAWQAEQAADAETQRQREREPDLAL</sequence>
<evidence type="ECO:0000256" key="1">
    <source>
        <dbReference type="SAM" id="MobiDB-lite"/>
    </source>
</evidence>
<gene>
    <name evidence="3" type="ORF">GA0070616_1355</name>
</gene>
<dbReference type="InterPro" id="IPR027417">
    <property type="entry name" value="P-loop_NTPase"/>
</dbReference>
<dbReference type="OrthoDB" id="4524286at2"/>
<evidence type="ECO:0000259" key="2">
    <source>
        <dbReference type="Pfam" id="PF08751"/>
    </source>
</evidence>
<dbReference type="Proteomes" id="UP000199699">
    <property type="component" value="Unassembled WGS sequence"/>
</dbReference>
<dbReference type="Pfam" id="PF13604">
    <property type="entry name" value="AAA_30"/>
    <property type="match status" value="1"/>
</dbReference>
<feature type="region of interest" description="Disordered" evidence="1">
    <location>
        <begin position="1415"/>
        <end position="1459"/>
    </location>
</feature>
<feature type="compositionally biased region" description="Low complexity" evidence="1">
    <location>
        <begin position="1421"/>
        <end position="1445"/>
    </location>
</feature>
<dbReference type="Gene3D" id="3.40.50.300">
    <property type="entry name" value="P-loop containing nucleotide triphosphate hydrolases"/>
    <property type="match status" value="2"/>
</dbReference>
<dbReference type="STRING" id="145857.GA0070616_1355"/>
<proteinExistence type="predicted"/>
<feature type="domain" description="TrwC relaxase" evidence="2">
    <location>
        <begin position="7"/>
        <end position="402"/>
    </location>
</feature>
<dbReference type="Gene3D" id="2.30.30.940">
    <property type="match status" value="1"/>
</dbReference>
<dbReference type="RefSeq" id="WP_091077923.1">
    <property type="nucleotide sequence ID" value="NZ_FMHT01000003.1"/>
</dbReference>